<gene>
    <name evidence="2" type="ORF">BW737_014070</name>
</gene>
<feature type="region of interest" description="Disordered" evidence="1">
    <location>
        <begin position="78"/>
        <end position="102"/>
    </location>
</feature>
<comment type="caution">
    <text evidence="2">The sequence shown here is derived from an EMBL/GenBank/DDBJ whole genome shotgun (WGS) entry which is preliminary data.</text>
</comment>
<evidence type="ECO:0000313" key="2">
    <source>
        <dbReference type="EMBL" id="PHP51803.1"/>
    </source>
</evidence>
<name>A0ABX4M8M1_9ACTO</name>
<evidence type="ECO:0000256" key="1">
    <source>
        <dbReference type="SAM" id="MobiDB-lite"/>
    </source>
</evidence>
<accession>A0ABX4M8M1</accession>
<feature type="compositionally biased region" description="Basic and acidic residues" evidence="1">
    <location>
        <begin position="78"/>
        <end position="91"/>
    </location>
</feature>
<evidence type="ECO:0000313" key="3">
    <source>
        <dbReference type="Proteomes" id="UP000194577"/>
    </source>
</evidence>
<organism evidence="2 3">
    <name type="scientific">Actinomyces ruminis</name>
    <dbReference type="NCBI Taxonomy" id="1937003"/>
    <lineage>
        <taxon>Bacteria</taxon>
        <taxon>Bacillati</taxon>
        <taxon>Actinomycetota</taxon>
        <taxon>Actinomycetes</taxon>
        <taxon>Actinomycetales</taxon>
        <taxon>Actinomycetaceae</taxon>
        <taxon>Actinomyces</taxon>
    </lineage>
</organism>
<dbReference type="EMBL" id="MTPX02000077">
    <property type="protein sequence ID" value="PHP51803.1"/>
    <property type="molecule type" value="Genomic_DNA"/>
</dbReference>
<dbReference type="Proteomes" id="UP000194577">
    <property type="component" value="Unassembled WGS sequence"/>
</dbReference>
<dbReference type="RefSeq" id="WP_086615497.1">
    <property type="nucleotide sequence ID" value="NZ_MTPX02000077.1"/>
</dbReference>
<proteinExistence type="predicted"/>
<reference evidence="2 3" key="1">
    <citation type="submission" date="2017-10" db="EMBL/GenBank/DDBJ databases">
        <title>Draft genome sequence of cellulolytic Actinomyces sp CtC72 isolated from cattle rumen fluid.</title>
        <authorList>
            <person name="Joshi A.J."/>
            <person name="Vasudevan G."/>
            <person name="Lanjekar V.B."/>
            <person name="Hivarkar S."/>
            <person name="Engineer A."/>
            <person name="Pore S.D."/>
            <person name="Dhakephalkar P.K."/>
            <person name="Dagar S."/>
        </authorList>
    </citation>
    <scope>NUCLEOTIDE SEQUENCE [LARGE SCALE GENOMIC DNA]</scope>
    <source>
        <strain evidence="3">CtC72</strain>
    </source>
</reference>
<protein>
    <submittedName>
        <fullName evidence="2">Uncharacterized protein</fullName>
    </submittedName>
</protein>
<sequence>MANEAVKPLGVRLSYNGPGLYHLGYELAYDNIAVDAQGDFAPEWAGLLAQARQRIMDAFTAEVVADLFDEAAEYRRRQDSWDRAAPEERTGYRMNLAPGEPR</sequence>
<keyword evidence="3" id="KW-1185">Reference proteome</keyword>